<evidence type="ECO:0000259" key="1">
    <source>
        <dbReference type="Pfam" id="PF13358"/>
    </source>
</evidence>
<dbReference type="PANTHER" id="PTHR46564">
    <property type="entry name" value="TRANSPOSASE"/>
    <property type="match status" value="1"/>
</dbReference>
<sequence length="272" mass="30389">MTRQAARRFGIGVSTAGEWYRRYVEHGETAARKRGQPPGSKLDAHEAFILNLVEEKPGASRDRRAAGVRIPALGLQHHGLAFLQQARHHVQIKIAHASEQQRDDVRIARQAWFEGQLDLDLRRLVFIDETEASTKMVRLRGRAPRGKRCRAAVPHDHWKTTAFTAGQRLGGLVAPMALDGSMNGDAFRAYVEQVLVPELNKGDVVIMDNLPAHKVGAIRTMSEGAGARLLYLLQDLDADHQAESRSRQHRILDMLLSGPRGRSPMYFAGFVR</sequence>
<gene>
    <name evidence="2" type="ORF">METZ01_LOCUS316192</name>
</gene>
<protein>
    <recommendedName>
        <fullName evidence="1">Tc1-like transposase DDE domain-containing protein</fullName>
    </recommendedName>
</protein>
<dbReference type="PANTHER" id="PTHR46564:SF1">
    <property type="entry name" value="TRANSPOSASE"/>
    <property type="match status" value="1"/>
</dbReference>
<proteinExistence type="predicted"/>
<name>A0A382NS86_9ZZZZ</name>
<accession>A0A382NS86</accession>
<dbReference type="AlphaFoldDB" id="A0A382NS86"/>
<feature type="domain" description="Tc1-like transposase DDE" evidence="1">
    <location>
        <begin position="123"/>
        <end position="232"/>
    </location>
</feature>
<dbReference type="InterPro" id="IPR036397">
    <property type="entry name" value="RNaseH_sf"/>
</dbReference>
<dbReference type="InterPro" id="IPR009057">
    <property type="entry name" value="Homeodomain-like_sf"/>
</dbReference>
<feature type="non-terminal residue" evidence="2">
    <location>
        <position position="272"/>
    </location>
</feature>
<dbReference type="SUPFAM" id="SSF46689">
    <property type="entry name" value="Homeodomain-like"/>
    <property type="match status" value="1"/>
</dbReference>
<dbReference type="Pfam" id="PF13358">
    <property type="entry name" value="DDE_3"/>
    <property type="match status" value="1"/>
</dbReference>
<reference evidence="2" key="1">
    <citation type="submission" date="2018-05" db="EMBL/GenBank/DDBJ databases">
        <authorList>
            <person name="Lanie J.A."/>
            <person name="Ng W.-L."/>
            <person name="Kazmierczak K.M."/>
            <person name="Andrzejewski T.M."/>
            <person name="Davidsen T.M."/>
            <person name="Wayne K.J."/>
            <person name="Tettelin H."/>
            <person name="Glass J.I."/>
            <person name="Rusch D."/>
            <person name="Podicherti R."/>
            <person name="Tsui H.-C.T."/>
            <person name="Winkler M.E."/>
        </authorList>
    </citation>
    <scope>NUCLEOTIDE SEQUENCE</scope>
</reference>
<dbReference type="InterPro" id="IPR047655">
    <property type="entry name" value="Transpos_IS630-like"/>
</dbReference>
<dbReference type="Gene3D" id="3.30.420.10">
    <property type="entry name" value="Ribonuclease H-like superfamily/Ribonuclease H"/>
    <property type="match status" value="1"/>
</dbReference>
<dbReference type="InterPro" id="IPR038717">
    <property type="entry name" value="Tc1-like_DDE_dom"/>
</dbReference>
<dbReference type="NCBIfam" id="NF033545">
    <property type="entry name" value="transpos_IS630"/>
    <property type="match status" value="1"/>
</dbReference>
<evidence type="ECO:0000313" key="2">
    <source>
        <dbReference type="EMBL" id="SVC63338.1"/>
    </source>
</evidence>
<organism evidence="2">
    <name type="scientific">marine metagenome</name>
    <dbReference type="NCBI Taxonomy" id="408172"/>
    <lineage>
        <taxon>unclassified sequences</taxon>
        <taxon>metagenomes</taxon>
        <taxon>ecological metagenomes</taxon>
    </lineage>
</organism>
<dbReference type="GO" id="GO:0003676">
    <property type="term" value="F:nucleic acid binding"/>
    <property type="evidence" value="ECO:0007669"/>
    <property type="project" value="InterPro"/>
</dbReference>
<dbReference type="EMBL" id="UINC01102033">
    <property type="protein sequence ID" value="SVC63338.1"/>
    <property type="molecule type" value="Genomic_DNA"/>
</dbReference>